<organism evidence="1 2">
    <name type="scientific">Sphingorhabdus contaminans</name>
    <dbReference type="NCBI Taxonomy" id="1343899"/>
    <lineage>
        <taxon>Bacteria</taxon>
        <taxon>Pseudomonadati</taxon>
        <taxon>Pseudomonadota</taxon>
        <taxon>Alphaproteobacteria</taxon>
        <taxon>Sphingomonadales</taxon>
        <taxon>Sphingomonadaceae</taxon>
        <taxon>Sphingorhabdus</taxon>
    </lineage>
</organism>
<accession>A0A553WIX0</accession>
<dbReference type="EMBL" id="VKKU01000001">
    <property type="protein sequence ID" value="TSB04623.1"/>
    <property type="molecule type" value="Genomic_DNA"/>
</dbReference>
<dbReference type="OrthoDB" id="7592761at2"/>
<name>A0A553WIX0_9SPHN</name>
<sequence length="319" mass="34255">MDHGVDDNNVLMKVGAEHAHDIDALCTDIASVIFPSAINPPTEAMISAVSAKLIQLVSDLEARLLSKRNPHFPLTWETLSKSGFLREPDLIDFALARVAEDRLGSCIAQDKVKSASAYLDHQNGTLADAAQTLLAAESLHRSGAGSTYLGLTSELLYKLTWQIVAAIEICEGARQPEVIAAAKSLLSSFCEADRAQDAARKIVHFSDDPTQTLVGNPEIYGLHLHVAALSADLELDHDHILRLIDASSSAPYAVMLAACGVSKTHALKNIFLFRGDLITPREAGIFESGYASISPDEALVQIGYWASARAQFLSGGKLP</sequence>
<evidence type="ECO:0000313" key="1">
    <source>
        <dbReference type="EMBL" id="TSB04623.1"/>
    </source>
</evidence>
<protein>
    <submittedName>
        <fullName evidence="1">Uncharacterized protein</fullName>
    </submittedName>
</protein>
<keyword evidence="2" id="KW-1185">Reference proteome</keyword>
<reference evidence="1 2" key="1">
    <citation type="submission" date="2019-07" db="EMBL/GenBank/DDBJ databases">
        <authorList>
            <person name="Park M."/>
        </authorList>
    </citation>
    <scope>NUCLEOTIDE SEQUENCE [LARGE SCALE GENOMIC DNA]</scope>
    <source>
        <strain evidence="1 2">KCTC32445</strain>
    </source>
</reference>
<proteinExistence type="predicted"/>
<evidence type="ECO:0000313" key="2">
    <source>
        <dbReference type="Proteomes" id="UP000320160"/>
    </source>
</evidence>
<gene>
    <name evidence="1" type="ORF">FOM92_04195</name>
</gene>
<dbReference type="AlphaFoldDB" id="A0A553WIX0"/>
<dbReference type="Proteomes" id="UP000320160">
    <property type="component" value="Unassembled WGS sequence"/>
</dbReference>
<comment type="caution">
    <text evidence="1">The sequence shown here is derived from an EMBL/GenBank/DDBJ whole genome shotgun (WGS) entry which is preliminary data.</text>
</comment>
<dbReference type="RefSeq" id="WP_143775511.1">
    <property type="nucleotide sequence ID" value="NZ_VKKU01000001.1"/>
</dbReference>